<organism evidence="1 2">
    <name type="scientific">Bacteroides nordii</name>
    <dbReference type="NCBI Taxonomy" id="291645"/>
    <lineage>
        <taxon>Bacteria</taxon>
        <taxon>Pseudomonadati</taxon>
        <taxon>Bacteroidota</taxon>
        <taxon>Bacteroidia</taxon>
        <taxon>Bacteroidales</taxon>
        <taxon>Bacteroidaceae</taxon>
        <taxon>Bacteroides</taxon>
    </lineage>
</organism>
<evidence type="ECO:0008006" key="3">
    <source>
        <dbReference type="Google" id="ProtNLM"/>
    </source>
</evidence>
<dbReference type="Proteomes" id="UP000284379">
    <property type="component" value="Unassembled WGS sequence"/>
</dbReference>
<dbReference type="EMBL" id="QSGO01000040">
    <property type="protein sequence ID" value="RHB28431.1"/>
    <property type="molecule type" value="Genomic_DNA"/>
</dbReference>
<protein>
    <recommendedName>
        <fullName evidence="3">Lipoprotein</fullName>
    </recommendedName>
</protein>
<evidence type="ECO:0000313" key="1">
    <source>
        <dbReference type="EMBL" id="RHB28431.1"/>
    </source>
</evidence>
<comment type="caution">
    <text evidence="1">The sequence shown here is derived from an EMBL/GenBank/DDBJ whole genome shotgun (WGS) entry which is preliminary data.</text>
</comment>
<dbReference type="PROSITE" id="PS51257">
    <property type="entry name" value="PROKAR_LIPOPROTEIN"/>
    <property type="match status" value="1"/>
</dbReference>
<evidence type="ECO:0000313" key="2">
    <source>
        <dbReference type="Proteomes" id="UP000284379"/>
    </source>
</evidence>
<dbReference type="AlphaFoldDB" id="A0A413V4C6"/>
<name>A0A413V4C6_9BACE</name>
<sequence length="298" mass="34203">MKKNYLLGLIVLVSMQCVFISCEKVNIEPITEKYNTELYSFGKNTISYIELQQQIDSLRQKYNLQHNTIQTRGIKNFWTHLFLTAWIDAKGFLYGKSHWGGNTGGIICSALSSISYVSKGYKTIDLIIDKVGKFEIKSSPDVNYGSSGLLDEDQYGVLHNKIAKEFFNDSYVREGRYLESDLVRRMSIRMVQLGYQGLNAKQQEELTLYIKNQRKLSTMEAFVANAQQAMPYYKQELDMLEDYVTDIIDMEKSSDVRAYTIDFQNTIKRSSIPADNKSVLCISISIAENSNALWEPKK</sequence>
<dbReference type="RefSeq" id="WP_002558283.1">
    <property type="nucleotide sequence ID" value="NZ_CABJFV010000040.1"/>
</dbReference>
<accession>A0A413V4C6</accession>
<reference evidence="1 2" key="1">
    <citation type="submission" date="2018-08" db="EMBL/GenBank/DDBJ databases">
        <title>A genome reference for cultivated species of the human gut microbiota.</title>
        <authorList>
            <person name="Zou Y."/>
            <person name="Xue W."/>
            <person name="Luo G."/>
        </authorList>
    </citation>
    <scope>NUCLEOTIDE SEQUENCE [LARGE SCALE GENOMIC DNA]</scope>
    <source>
        <strain evidence="1 2">AM40-30BH</strain>
    </source>
</reference>
<gene>
    <name evidence="1" type="ORF">DW888_20690</name>
</gene>
<proteinExistence type="predicted"/>